<feature type="transmembrane region" description="Helical" evidence="1">
    <location>
        <begin position="33"/>
        <end position="55"/>
    </location>
</feature>
<keyword evidence="1" id="KW-0812">Transmembrane</keyword>
<reference evidence="2" key="1">
    <citation type="submission" date="2024-07" db="EMBL/GenBank/DDBJ databases">
        <title>Complete genome sequences of cellulolytic bacteria, Kitasatospora sp. CMC57 and Streptomyces sp. CMC78, isolated from Japanese agricultural soil.</title>
        <authorList>
            <person name="Hashimoto T."/>
            <person name="Ito M."/>
            <person name="Iwamoto M."/>
            <person name="Fukahori D."/>
            <person name="Shoda T."/>
            <person name="Sakoda M."/>
            <person name="Morohoshi T."/>
            <person name="Mitsuboshi M."/>
            <person name="Nishizawa T."/>
        </authorList>
    </citation>
    <scope>NUCLEOTIDE SEQUENCE</scope>
    <source>
        <strain evidence="2">CMC78</strain>
    </source>
</reference>
<accession>A0AB33KED6</accession>
<evidence type="ECO:0008006" key="3">
    <source>
        <dbReference type="Google" id="ProtNLM"/>
    </source>
</evidence>
<name>A0AB33KED6_9ACTN</name>
<gene>
    <name evidence="2" type="ORF">SCMC78_37360</name>
</gene>
<dbReference type="AlphaFoldDB" id="A0AB33KED6"/>
<organism evidence="2">
    <name type="scientific">Streptomyces sp. CMC78</name>
    <dbReference type="NCBI Taxonomy" id="3231512"/>
    <lineage>
        <taxon>Bacteria</taxon>
        <taxon>Bacillati</taxon>
        <taxon>Actinomycetota</taxon>
        <taxon>Actinomycetes</taxon>
        <taxon>Kitasatosporales</taxon>
        <taxon>Streptomycetaceae</taxon>
        <taxon>Streptomyces</taxon>
    </lineage>
</organism>
<proteinExistence type="predicted"/>
<protein>
    <recommendedName>
        <fullName evidence="3">Integral membrane protein</fullName>
    </recommendedName>
</protein>
<keyword evidence="1" id="KW-0472">Membrane</keyword>
<keyword evidence="1" id="KW-1133">Transmembrane helix</keyword>
<feature type="transmembrane region" description="Helical" evidence="1">
    <location>
        <begin position="112"/>
        <end position="133"/>
    </location>
</feature>
<dbReference type="EMBL" id="AP035884">
    <property type="protein sequence ID" value="BFP53929.1"/>
    <property type="molecule type" value="Genomic_DNA"/>
</dbReference>
<evidence type="ECO:0000256" key="1">
    <source>
        <dbReference type="SAM" id="Phobius"/>
    </source>
</evidence>
<dbReference type="KEGG" id="stcm:SCMC78_37360"/>
<sequence>MSAFRAGGRDALLTVSAMAEQGTAASTLLRGTAICAASTTVVLYLLGLLLAGFAVSEVGSGADSTPMHHCRYAPGLPEGARVETHDVRFLPVNVLCRTTDGRLFNSGVVPSWLNPALAVSFAATVTLAAATFVQADRRAAARQEERAGT</sequence>
<evidence type="ECO:0000313" key="2">
    <source>
        <dbReference type="EMBL" id="BFP53929.1"/>
    </source>
</evidence>